<comment type="caution">
    <text evidence="2">The sequence shown here is derived from an EMBL/GenBank/DDBJ whole genome shotgun (WGS) entry which is preliminary data.</text>
</comment>
<protein>
    <submittedName>
        <fullName evidence="2">Uncharacterized protein</fullName>
    </submittedName>
</protein>
<evidence type="ECO:0000313" key="3">
    <source>
        <dbReference type="Proteomes" id="UP000176850"/>
    </source>
</evidence>
<feature type="transmembrane region" description="Helical" evidence="1">
    <location>
        <begin position="47"/>
        <end position="66"/>
    </location>
</feature>
<organism evidence="2 3">
    <name type="scientific">Candidatus Roizmanbacteria bacterium RIFCSPHIGHO2_01_FULL_39_24</name>
    <dbReference type="NCBI Taxonomy" id="1802032"/>
    <lineage>
        <taxon>Bacteria</taxon>
        <taxon>Candidatus Roizmaniibacteriota</taxon>
    </lineage>
</organism>
<name>A0A1F7GFQ3_9BACT</name>
<sequence>MEQHPIPRQITTFEFKLIGFLTLKQFIYLTIFAAFATIAFFSTDIEIFKWLGAGIVFGIGLFFAFFKYNDRSIDVWIKNLVTKLFSSSQYFYHKKNEPPTFLIDIAQADNSRAATHVDAQKKLSSYLEKIGIHEKVEEPAPLPETPIVDEPEEAPVTETKPVEVVIEPDAETPYLFGVVKNHKGSPLPNILIYIHDSSEKVVRILKTNHAGAFATFKPLVDENYLLQTKDPGEKFFFDTMKLDVTGPVKNPIIIISRELL</sequence>
<dbReference type="EMBL" id="MFZH01000038">
    <property type="protein sequence ID" value="OGK17741.1"/>
    <property type="molecule type" value="Genomic_DNA"/>
</dbReference>
<dbReference type="InterPro" id="IPR024414">
    <property type="entry name" value="Uncharacterised_PrgI"/>
</dbReference>
<dbReference type="AlphaFoldDB" id="A0A1F7GFQ3"/>
<keyword evidence="1" id="KW-0812">Transmembrane</keyword>
<feature type="transmembrane region" description="Helical" evidence="1">
    <location>
        <begin position="21"/>
        <end position="41"/>
    </location>
</feature>
<accession>A0A1F7GFQ3</accession>
<keyword evidence="1" id="KW-0472">Membrane</keyword>
<dbReference type="Pfam" id="PF12666">
    <property type="entry name" value="PrgI"/>
    <property type="match status" value="1"/>
</dbReference>
<evidence type="ECO:0000256" key="1">
    <source>
        <dbReference type="SAM" id="Phobius"/>
    </source>
</evidence>
<keyword evidence="1" id="KW-1133">Transmembrane helix</keyword>
<dbReference type="Proteomes" id="UP000176850">
    <property type="component" value="Unassembled WGS sequence"/>
</dbReference>
<dbReference type="SUPFAM" id="SSF49464">
    <property type="entry name" value="Carboxypeptidase regulatory domain-like"/>
    <property type="match status" value="1"/>
</dbReference>
<evidence type="ECO:0000313" key="2">
    <source>
        <dbReference type="EMBL" id="OGK17741.1"/>
    </source>
</evidence>
<dbReference type="InterPro" id="IPR008969">
    <property type="entry name" value="CarboxyPept-like_regulatory"/>
</dbReference>
<proteinExistence type="predicted"/>
<gene>
    <name evidence="2" type="ORF">A2799_01870</name>
</gene>
<reference evidence="2 3" key="1">
    <citation type="journal article" date="2016" name="Nat. Commun.">
        <title>Thousands of microbial genomes shed light on interconnected biogeochemical processes in an aquifer system.</title>
        <authorList>
            <person name="Anantharaman K."/>
            <person name="Brown C.T."/>
            <person name="Hug L.A."/>
            <person name="Sharon I."/>
            <person name="Castelle C.J."/>
            <person name="Probst A.J."/>
            <person name="Thomas B.C."/>
            <person name="Singh A."/>
            <person name="Wilkins M.J."/>
            <person name="Karaoz U."/>
            <person name="Brodie E.L."/>
            <person name="Williams K.H."/>
            <person name="Hubbard S.S."/>
            <person name="Banfield J.F."/>
        </authorList>
    </citation>
    <scope>NUCLEOTIDE SEQUENCE [LARGE SCALE GENOMIC DNA]</scope>
</reference>